<feature type="region of interest" description="Disordered" evidence="7">
    <location>
        <begin position="166"/>
        <end position="289"/>
    </location>
</feature>
<evidence type="ECO:0000256" key="6">
    <source>
        <dbReference type="ARBA" id="ARBA00023212"/>
    </source>
</evidence>
<dbReference type="InterPro" id="IPR012945">
    <property type="entry name" value="Tubulin-bd_cofactor_C_dom"/>
</dbReference>
<evidence type="ECO:0000256" key="4">
    <source>
        <dbReference type="ARBA" id="ARBA00017559"/>
    </source>
</evidence>
<dbReference type="InterPro" id="IPR006599">
    <property type="entry name" value="CARP_motif"/>
</dbReference>
<evidence type="ECO:0000256" key="7">
    <source>
        <dbReference type="SAM" id="MobiDB-lite"/>
    </source>
</evidence>
<evidence type="ECO:0000313" key="9">
    <source>
        <dbReference type="EMBL" id="KAK9841646.1"/>
    </source>
</evidence>
<evidence type="ECO:0000313" key="10">
    <source>
        <dbReference type="Proteomes" id="UP001438707"/>
    </source>
</evidence>
<accession>A0AAW1S7Y8</accession>
<feature type="domain" description="C-CAP/cofactor C-like" evidence="8">
    <location>
        <begin position="444"/>
        <end position="578"/>
    </location>
</feature>
<reference evidence="9 10" key="1">
    <citation type="journal article" date="2024" name="Nat. Commun.">
        <title>Phylogenomics reveals the evolutionary origins of lichenization in chlorophyte algae.</title>
        <authorList>
            <person name="Puginier C."/>
            <person name="Libourel C."/>
            <person name="Otte J."/>
            <person name="Skaloud P."/>
            <person name="Haon M."/>
            <person name="Grisel S."/>
            <person name="Petersen M."/>
            <person name="Berrin J.G."/>
            <person name="Delaux P.M."/>
            <person name="Dal Grande F."/>
            <person name="Keller J."/>
        </authorList>
    </citation>
    <scope>NUCLEOTIDE SEQUENCE [LARGE SCALE GENOMIC DNA]</scope>
    <source>
        <strain evidence="9 10">SAG 2145</strain>
    </source>
</reference>
<comment type="subcellular location">
    <subcellularLocation>
        <location evidence="1">Cytoplasm</location>
        <location evidence="1">Cytoskeleton</location>
        <location evidence="1">Microtubule organizing center</location>
        <location evidence="1">Centrosome</location>
    </subcellularLocation>
    <subcellularLocation>
        <location evidence="2">Cytoplasm</location>
        <location evidence="2">Cytoskeleton</location>
        <location evidence="2">Spindle pole</location>
    </subcellularLocation>
</comment>
<dbReference type="Pfam" id="PF07986">
    <property type="entry name" value="TBCC"/>
    <property type="match status" value="1"/>
</dbReference>
<sequence length="755" mass="80946">MPVLTVRPEVLEYGSIPIASWLPRLDNHAALQTLAHQLGQVAKRDDSGRYMVDLTVLARTMEVPYQHAGVLVDMLEAVAHDHQDITRTPQGLSEPDAVDFHAVMIFLFAQLYVRQAQRPEAMEVWPQSQVQSTQGAMRHVAAMHADQPASPRGLASHAAAAVTATNGPPVHHQLPLGSFSTPTSSHPEASSSGMPGPHHHHSSASGASSPTHEDGDLGGGSPRASFEKMGSPRLGRLSPTMMGGPPLPHSHSHAHPGLMGSPPGSPSRGRSPSPTRSSLSSGAAGHFQHGRSNALVRTELHLHLKQHQQLLHGYSDYICRSFPVILSLALNQPPPPGSTHREQIGAEEFERLGLLLRLGHRRAGEPDGSPMDEGESSFTDHWRLCRHVPMLNGNEGHSAVVNSLADWLSACPHEDPATTSASHMDTDMTVAAPVPNGHLRDILPAGVSHGEVTEIQGVVKSTVARGEDEFPVGIVRISDCHDTAIYVLAPLQYASISCCSDCTIVVGAVGRLLRVEQCERVSIIAAGKRICIAGCHDCIFYLGVNHHPLLLGDNRFVQLAPYNTQYERLTAHMAAAGVQPTPNLWDAPVSLAREHRAAAPDSHSSPRGDSMAPAGAGHVRQVNLLPPDRLLPFMVPFKGGWGPLCGGPATSFSGRTSPDAGNLVGLGESISTQAALPPSPFPLPGPYEAAKERKVQSVSDLRDSIREVLLDEGRKRELQSTIQAYFRDWLVQTGAMRQVYDLARMERGGEGGGTP</sequence>
<dbReference type="PROSITE" id="PS51329">
    <property type="entry name" value="C_CAP_COFACTOR_C"/>
    <property type="match status" value="1"/>
</dbReference>
<dbReference type="InterPro" id="IPR017901">
    <property type="entry name" value="C-CAP_CF_C-like"/>
</dbReference>
<feature type="compositionally biased region" description="Polar residues" evidence="7">
    <location>
        <begin position="178"/>
        <end position="188"/>
    </location>
</feature>
<proteinExistence type="inferred from homology"/>
<keyword evidence="5" id="KW-0963">Cytoplasm</keyword>
<comment type="similarity">
    <text evidence="3">Belongs to the TBCC family.</text>
</comment>
<dbReference type="PANTHER" id="PTHR16052:SF0">
    <property type="entry name" value="TBCC DOMAIN-CONTAINING PROTEIN 1"/>
    <property type="match status" value="1"/>
</dbReference>
<dbReference type="Proteomes" id="UP001438707">
    <property type="component" value="Unassembled WGS sequence"/>
</dbReference>
<dbReference type="SMART" id="SM00673">
    <property type="entry name" value="CARP"/>
    <property type="match status" value="2"/>
</dbReference>
<dbReference type="AlphaFoldDB" id="A0AAW1S7Y8"/>
<dbReference type="Gene3D" id="2.160.20.70">
    <property type="match status" value="1"/>
</dbReference>
<dbReference type="InterPro" id="IPR016098">
    <property type="entry name" value="CAP/MinC_C"/>
</dbReference>
<evidence type="ECO:0000259" key="8">
    <source>
        <dbReference type="PROSITE" id="PS51329"/>
    </source>
</evidence>
<evidence type="ECO:0000256" key="3">
    <source>
        <dbReference type="ARBA" id="ARBA00008848"/>
    </source>
</evidence>
<dbReference type="GO" id="GO:0000922">
    <property type="term" value="C:spindle pole"/>
    <property type="evidence" value="ECO:0007669"/>
    <property type="project" value="UniProtKB-SubCell"/>
</dbReference>
<evidence type="ECO:0000256" key="5">
    <source>
        <dbReference type="ARBA" id="ARBA00022490"/>
    </source>
</evidence>
<feature type="compositionally biased region" description="Low complexity" evidence="7">
    <location>
        <begin position="255"/>
        <end position="282"/>
    </location>
</feature>
<keyword evidence="10" id="KW-1185">Reference proteome</keyword>
<organism evidence="9 10">
    <name type="scientific">Apatococcus lobatus</name>
    <dbReference type="NCBI Taxonomy" id="904363"/>
    <lineage>
        <taxon>Eukaryota</taxon>
        <taxon>Viridiplantae</taxon>
        <taxon>Chlorophyta</taxon>
        <taxon>core chlorophytes</taxon>
        <taxon>Trebouxiophyceae</taxon>
        <taxon>Chlorellales</taxon>
        <taxon>Chlorellaceae</taxon>
        <taxon>Apatococcus</taxon>
    </lineage>
</organism>
<feature type="region of interest" description="Disordered" evidence="7">
    <location>
        <begin position="595"/>
        <end position="615"/>
    </location>
</feature>
<evidence type="ECO:0000256" key="2">
    <source>
        <dbReference type="ARBA" id="ARBA00004647"/>
    </source>
</evidence>
<dbReference type="InterPro" id="IPR039589">
    <property type="entry name" value="TBCC1"/>
</dbReference>
<protein>
    <recommendedName>
        <fullName evidence="4">TBCC domain-containing protein 1</fullName>
    </recommendedName>
</protein>
<name>A0AAW1S7Y8_9CHLO</name>
<keyword evidence="6" id="KW-0206">Cytoskeleton</keyword>
<gene>
    <name evidence="9" type="ORF">WJX74_009373</name>
</gene>
<evidence type="ECO:0000256" key="1">
    <source>
        <dbReference type="ARBA" id="ARBA00004300"/>
    </source>
</evidence>
<comment type="caution">
    <text evidence="9">The sequence shown here is derived from an EMBL/GenBank/DDBJ whole genome shotgun (WGS) entry which is preliminary data.</text>
</comment>
<dbReference type="EMBL" id="JALJOS010000003">
    <property type="protein sequence ID" value="KAK9841646.1"/>
    <property type="molecule type" value="Genomic_DNA"/>
</dbReference>
<dbReference type="PANTHER" id="PTHR16052">
    <property type="entry name" value="TBCC DOMAIN-CONTAINING PROTEIN 1"/>
    <property type="match status" value="1"/>
</dbReference>